<dbReference type="AlphaFoldDB" id="A0A9E7IVS0"/>
<name>A0A9E7IVS0_9FIRM</name>
<reference evidence="2" key="1">
    <citation type="submission" date="2022-04" db="EMBL/GenBank/DDBJ databases">
        <title>Complete genome sequences of Ezakiella coagulans and Fenollaria massiliensis.</title>
        <authorList>
            <person name="France M.T."/>
            <person name="Clifford J."/>
            <person name="Narina S."/>
            <person name="Rutt L."/>
            <person name="Ravel J."/>
        </authorList>
    </citation>
    <scope>NUCLEOTIDE SEQUENCE</scope>
    <source>
        <strain evidence="2">C0061C2</strain>
    </source>
</reference>
<dbReference type="PANTHER" id="PTHR37850:SF2">
    <property type="entry name" value="SAF DOMAIN PROTEIN"/>
    <property type="match status" value="1"/>
</dbReference>
<sequence>MINYQKKFYEYKEKGKKINVSLLGAGFMGKALVSQYIQSKVLNPLLISSRHIEDAIDAYLAAGIVREDIIKITSADEIKDLNKYYICEDKELLYKSEHIDYVIDATGEPIVGTEISYNALMNGKNVITFNLESDVCVGTILSKIAKEKGLIYTGIDGDEPGTVLELYNEAKIMGFDVLAIGKGKNNEVDLEANPDTVSESAKEKGIKKEMLASFVDGTKTMVEMATMSNATGFRVDVDGGHGIKSDIKTLDKKLCLKSEGGVLNSYGIVDYVNGIAPGVFVIVKSDLKKIDHLMRFLKMGDGPNYVLYRPYHLTSIETINTVLKAHFDKLEAIKPISDLPYSDVVAIAKKDMKKGDKLDYIGGYTFYGKCIDFEKSREKNLVPISVINEGAILSRDIKKGECIDYDSVELDETTLVYKLRKEIEAKYEASRR</sequence>
<evidence type="ECO:0000313" key="3">
    <source>
        <dbReference type="Proteomes" id="UP000831151"/>
    </source>
</evidence>
<dbReference type="InterPro" id="IPR036291">
    <property type="entry name" value="NAD(P)-bd_dom_sf"/>
</dbReference>
<feature type="domain" description="Oxidoreductase DRL-like catalytic" evidence="1">
    <location>
        <begin position="157"/>
        <end position="318"/>
    </location>
</feature>
<dbReference type="RefSeq" id="WP_249243134.1">
    <property type="nucleotide sequence ID" value="NZ_CP096649.1"/>
</dbReference>
<proteinExistence type="predicted"/>
<dbReference type="KEGG" id="fms:M1R53_03825"/>
<dbReference type="SUPFAM" id="SSF51735">
    <property type="entry name" value="NAD(P)-binding Rossmann-fold domains"/>
    <property type="match status" value="1"/>
</dbReference>
<dbReference type="EMBL" id="CP096649">
    <property type="protein sequence ID" value="UQK59783.1"/>
    <property type="molecule type" value="Genomic_DNA"/>
</dbReference>
<gene>
    <name evidence="2" type="ORF">M1R53_03825</name>
</gene>
<evidence type="ECO:0000259" key="1">
    <source>
        <dbReference type="Pfam" id="PF21135"/>
    </source>
</evidence>
<evidence type="ECO:0000313" key="2">
    <source>
        <dbReference type="EMBL" id="UQK59783.1"/>
    </source>
</evidence>
<dbReference type="PANTHER" id="PTHR37850">
    <property type="entry name" value="STRU PROTEIN"/>
    <property type="match status" value="1"/>
</dbReference>
<dbReference type="Pfam" id="PF21135">
    <property type="entry name" value="DRL_cat"/>
    <property type="match status" value="1"/>
</dbReference>
<dbReference type="InterPro" id="IPR048423">
    <property type="entry name" value="DRL_cat"/>
</dbReference>
<organism evidence="2 3">
    <name type="scientific">Fenollaria massiliensis</name>
    <dbReference type="NCBI Taxonomy" id="938288"/>
    <lineage>
        <taxon>Bacteria</taxon>
        <taxon>Bacillati</taxon>
        <taxon>Bacillota</taxon>
        <taxon>Clostridia</taxon>
        <taxon>Eubacteriales</taxon>
        <taxon>Fenollaria</taxon>
    </lineage>
</organism>
<protein>
    <submittedName>
        <fullName evidence="2">NAD(P)-dependent oxidoreductase</fullName>
    </submittedName>
</protein>
<dbReference type="Proteomes" id="UP000831151">
    <property type="component" value="Chromosome"/>
</dbReference>
<keyword evidence="3" id="KW-1185">Reference proteome</keyword>
<dbReference type="CDD" id="cd11616">
    <property type="entry name" value="SAF_DH_OX_like"/>
    <property type="match status" value="1"/>
</dbReference>
<dbReference type="Gene3D" id="3.40.50.720">
    <property type="entry name" value="NAD(P)-binding Rossmann-like Domain"/>
    <property type="match status" value="1"/>
</dbReference>
<accession>A0A9E7IVS0</accession>